<reference evidence="1" key="2">
    <citation type="journal article" date="2015" name="Data Brief">
        <title>Shoot transcriptome of the giant reed, Arundo donax.</title>
        <authorList>
            <person name="Barrero R.A."/>
            <person name="Guerrero F.D."/>
            <person name="Moolhuijzen P."/>
            <person name="Goolsby J.A."/>
            <person name="Tidwell J."/>
            <person name="Bellgard S.E."/>
            <person name="Bellgard M.I."/>
        </authorList>
    </citation>
    <scope>NUCLEOTIDE SEQUENCE</scope>
    <source>
        <tissue evidence="1">Shoot tissue taken approximately 20 cm above the soil surface</tissue>
    </source>
</reference>
<dbReference type="AlphaFoldDB" id="A0A0A9FYN5"/>
<protein>
    <submittedName>
        <fullName evidence="1">Uncharacterized protein</fullName>
    </submittedName>
</protein>
<dbReference type="EMBL" id="GBRH01182480">
    <property type="protein sequence ID" value="JAE15416.1"/>
    <property type="molecule type" value="Transcribed_RNA"/>
</dbReference>
<accession>A0A0A9FYN5</accession>
<name>A0A0A9FYN5_ARUDO</name>
<proteinExistence type="predicted"/>
<sequence length="71" mass="8362">MFHFTNLHIRFIHGSHQIRTIHQFPGSIAHKDDEIRTGLIIHRLITVESEKEHSIQGFRTFARMIRSQTAN</sequence>
<organism evidence="1">
    <name type="scientific">Arundo donax</name>
    <name type="common">Giant reed</name>
    <name type="synonym">Donax arundinaceus</name>
    <dbReference type="NCBI Taxonomy" id="35708"/>
    <lineage>
        <taxon>Eukaryota</taxon>
        <taxon>Viridiplantae</taxon>
        <taxon>Streptophyta</taxon>
        <taxon>Embryophyta</taxon>
        <taxon>Tracheophyta</taxon>
        <taxon>Spermatophyta</taxon>
        <taxon>Magnoliopsida</taxon>
        <taxon>Liliopsida</taxon>
        <taxon>Poales</taxon>
        <taxon>Poaceae</taxon>
        <taxon>PACMAD clade</taxon>
        <taxon>Arundinoideae</taxon>
        <taxon>Arundineae</taxon>
        <taxon>Arundo</taxon>
    </lineage>
</organism>
<reference evidence="1" key="1">
    <citation type="submission" date="2014-09" db="EMBL/GenBank/DDBJ databases">
        <authorList>
            <person name="Magalhaes I.L.F."/>
            <person name="Oliveira U."/>
            <person name="Santos F.R."/>
            <person name="Vidigal T.H.D.A."/>
            <person name="Brescovit A.D."/>
            <person name="Santos A.J."/>
        </authorList>
    </citation>
    <scope>NUCLEOTIDE SEQUENCE</scope>
    <source>
        <tissue evidence="1">Shoot tissue taken approximately 20 cm above the soil surface</tissue>
    </source>
</reference>
<evidence type="ECO:0000313" key="1">
    <source>
        <dbReference type="EMBL" id="JAE15416.1"/>
    </source>
</evidence>